<feature type="compositionally biased region" description="Low complexity" evidence="1">
    <location>
        <begin position="45"/>
        <end position="78"/>
    </location>
</feature>
<reference evidence="4" key="1">
    <citation type="submission" date="2016-09" db="EMBL/GenBank/DDBJ databases">
        <authorList>
            <person name="Greninger A.L."/>
            <person name="Jerome K.R."/>
            <person name="Mcnair B."/>
            <person name="Wallis C."/>
            <person name="Fang F."/>
        </authorList>
    </citation>
    <scope>NUCLEOTIDE SEQUENCE [LARGE SCALE GENOMIC DNA]</scope>
    <source>
        <strain evidence="4">M6</strain>
    </source>
</reference>
<proteinExistence type="predicted"/>
<dbReference type="RefSeq" id="WP_069414789.1">
    <property type="nucleotide sequence ID" value="NZ_JACKUL010000020.1"/>
</dbReference>
<name>A0A1E3RGB3_MYCFV</name>
<dbReference type="Proteomes" id="UP000094053">
    <property type="component" value="Unassembled WGS sequence"/>
</dbReference>
<gene>
    <name evidence="3" type="ORF">BHQ18_16875</name>
</gene>
<sequence>MLNMKLVAGGVGVGAVVAMGALGAVLAEAPQPAPAQVLSQDEEPTMTLPETTTSTTAATEVETPVATPEVTAEPAPTP</sequence>
<keyword evidence="4" id="KW-1185">Reference proteome</keyword>
<feature type="region of interest" description="Disordered" evidence="1">
    <location>
        <begin position="35"/>
        <end position="78"/>
    </location>
</feature>
<organism evidence="3 4">
    <name type="scientific">Mycolicibacterium flavescens</name>
    <name type="common">Mycobacterium flavescens</name>
    <dbReference type="NCBI Taxonomy" id="1776"/>
    <lineage>
        <taxon>Bacteria</taxon>
        <taxon>Bacillati</taxon>
        <taxon>Actinomycetota</taxon>
        <taxon>Actinomycetes</taxon>
        <taxon>Mycobacteriales</taxon>
        <taxon>Mycobacteriaceae</taxon>
        <taxon>Mycolicibacterium</taxon>
    </lineage>
</organism>
<comment type="caution">
    <text evidence="3">The sequence shown here is derived from an EMBL/GenBank/DDBJ whole genome shotgun (WGS) entry which is preliminary data.</text>
</comment>
<feature type="chain" id="PRO_5039278828" evidence="2">
    <location>
        <begin position="24"/>
        <end position="78"/>
    </location>
</feature>
<dbReference type="EMBL" id="MIHA01000012">
    <property type="protein sequence ID" value="ODQ88908.1"/>
    <property type="molecule type" value="Genomic_DNA"/>
</dbReference>
<protein>
    <submittedName>
        <fullName evidence="3">Uncharacterized protein</fullName>
    </submittedName>
</protein>
<evidence type="ECO:0000256" key="2">
    <source>
        <dbReference type="SAM" id="SignalP"/>
    </source>
</evidence>
<evidence type="ECO:0000313" key="4">
    <source>
        <dbReference type="Proteomes" id="UP000094053"/>
    </source>
</evidence>
<feature type="signal peptide" evidence="2">
    <location>
        <begin position="1"/>
        <end position="23"/>
    </location>
</feature>
<evidence type="ECO:0000256" key="1">
    <source>
        <dbReference type="SAM" id="MobiDB-lite"/>
    </source>
</evidence>
<dbReference type="STRING" id="1776.BHQ18_16875"/>
<keyword evidence="2" id="KW-0732">Signal</keyword>
<evidence type="ECO:0000313" key="3">
    <source>
        <dbReference type="EMBL" id="ODQ88908.1"/>
    </source>
</evidence>
<dbReference type="AlphaFoldDB" id="A0A1E3RGB3"/>
<accession>A0A1E3RGB3</accession>